<dbReference type="InterPro" id="IPR005496">
    <property type="entry name" value="Integral_membrane_TerC"/>
</dbReference>
<dbReference type="NCBIfam" id="TIGR03718">
    <property type="entry name" value="R_switched_Alx"/>
    <property type="match status" value="1"/>
</dbReference>
<keyword evidence="4" id="KW-1133">Transmembrane helix</keyword>
<dbReference type="RefSeq" id="WP_072738712.1">
    <property type="nucleotide sequence ID" value="NZ_CP048813.1"/>
</dbReference>
<evidence type="ECO:0000313" key="7">
    <source>
        <dbReference type="Proteomes" id="UP000183263"/>
    </source>
</evidence>
<comment type="subcellular location">
    <subcellularLocation>
        <location evidence="1">Membrane</location>
        <topology evidence="1">Multi-pass membrane protein</topology>
    </subcellularLocation>
</comment>
<organism evidence="6 7">
    <name type="scientific">Rhodococcus triatomae</name>
    <dbReference type="NCBI Taxonomy" id="300028"/>
    <lineage>
        <taxon>Bacteria</taxon>
        <taxon>Bacillati</taxon>
        <taxon>Actinomycetota</taxon>
        <taxon>Actinomycetes</taxon>
        <taxon>Mycobacteriales</taxon>
        <taxon>Nocardiaceae</taxon>
        <taxon>Rhodococcus</taxon>
    </lineage>
</organism>
<evidence type="ECO:0000256" key="5">
    <source>
        <dbReference type="ARBA" id="ARBA00023136"/>
    </source>
</evidence>
<evidence type="ECO:0000256" key="1">
    <source>
        <dbReference type="ARBA" id="ARBA00004141"/>
    </source>
</evidence>
<reference evidence="6 7" key="1">
    <citation type="submission" date="2016-10" db="EMBL/GenBank/DDBJ databases">
        <authorList>
            <person name="de Groot N.N."/>
        </authorList>
    </citation>
    <scope>NUCLEOTIDE SEQUENCE [LARGE SCALE GENOMIC DNA]</scope>
    <source>
        <strain evidence="6 7">DSM 44892</strain>
    </source>
</reference>
<dbReference type="AlphaFoldDB" id="A0A1G8MYK1"/>
<dbReference type="GO" id="GO:0016020">
    <property type="term" value="C:membrane"/>
    <property type="evidence" value="ECO:0007669"/>
    <property type="project" value="UniProtKB-SubCell"/>
</dbReference>
<dbReference type="PANTHER" id="PTHR30238:SF0">
    <property type="entry name" value="THYLAKOID MEMBRANE PROTEIN TERC, CHLOROPLASTIC"/>
    <property type="match status" value="1"/>
</dbReference>
<evidence type="ECO:0000256" key="4">
    <source>
        <dbReference type="ARBA" id="ARBA00022989"/>
    </source>
</evidence>
<dbReference type="Proteomes" id="UP000183263">
    <property type="component" value="Unassembled WGS sequence"/>
</dbReference>
<evidence type="ECO:0000256" key="2">
    <source>
        <dbReference type="ARBA" id="ARBA00007511"/>
    </source>
</evidence>
<keyword evidence="5" id="KW-0472">Membrane</keyword>
<dbReference type="InterPro" id="IPR022369">
    <property type="entry name" value="Integral_membrane_TerC_rswitch"/>
</dbReference>
<dbReference type="OrthoDB" id="5242957at2"/>
<evidence type="ECO:0000256" key="3">
    <source>
        <dbReference type="ARBA" id="ARBA00022692"/>
    </source>
</evidence>
<keyword evidence="7" id="KW-1185">Reference proteome</keyword>
<gene>
    <name evidence="6" type="ORF">SAMN05444695_110123</name>
</gene>
<keyword evidence="3" id="KW-0812">Transmembrane</keyword>
<name>A0A1G8MYK1_9NOCA</name>
<evidence type="ECO:0000313" key="6">
    <source>
        <dbReference type="EMBL" id="SDI73051.1"/>
    </source>
</evidence>
<dbReference type="PANTHER" id="PTHR30238">
    <property type="entry name" value="MEMBRANE BOUND PREDICTED REDOX MODULATOR"/>
    <property type="match status" value="1"/>
</dbReference>
<dbReference type="EMBL" id="FNDN01000010">
    <property type="protein sequence ID" value="SDI73051.1"/>
    <property type="molecule type" value="Genomic_DNA"/>
</dbReference>
<accession>A0A1G8MYK1</accession>
<proteinExistence type="inferred from homology"/>
<comment type="similarity">
    <text evidence="2">Belongs to the TerC family.</text>
</comment>
<sequence length="345" mass="38323">MNVSLLTWVVTCAVILALFVFDFYAHVRTPHAPSLRESGFWSAVYITIAIIFGLFVMWMWGTGFGGEYFAGYVTEKALSVDNLFVFVIIMASFSVPREYQQKVLLIGIVMALVMRGAFIAVGAAAINAYSWVFYIFGAFLIFTAVKLIRDHNGEEDVEKQRDSAVIRMVKKVLPTTEEYDGDKLVTRVNGKRMVTPLLLALVAIGFTDILFALDSIPAIYGLTQEPYLVFTANAFALMGLRQLYFLIGGLLERLVYLSYGLSIILAFIGVKLVLHALHENTLSFVNGGEHVSVPEVGTAFSLIVIVGVLVVTTIASLIRTKGAAQVDERRGEDERRDETVHERRD</sequence>
<protein>
    <submittedName>
        <fullName evidence="6">Tellurite resistance protein TerC</fullName>
    </submittedName>
</protein>
<dbReference type="Pfam" id="PF03741">
    <property type="entry name" value="TerC"/>
    <property type="match status" value="1"/>
</dbReference>